<dbReference type="InParanoid" id="G4ZTS5"/>
<gene>
    <name evidence="2" type="ORF">PHYSODRAFT_334982</name>
</gene>
<keyword evidence="3" id="KW-1185">Reference proteome</keyword>
<dbReference type="AlphaFoldDB" id="G4ZTS5"/>
<evidence type="ECO:0000313" key="3">
    <source>
        <dbReference type="Proteomes" id="UP000002640"/>
    </source>
</evidence>
<sequence length="258" mass="28116">MDDSRGRRASQQGYYVPLAPRRAPAATTAAAAAAAGDAVMAFTPQPAMLPSSSSIEATLSAFNRSIAMRLMAPQQAQQLQHPTQSKKQPKPLLRRIQEPPPEEFPPPLAPPTIETAIRPTISRKRQREDEDNTAAVTPKLKDVADDEDKSAHVLMPNLGGAKLTCRLCSKRGLKTRSRYGCVQCRLGFHVACFAVFHHPTKFASNPSTTVQDALDALDHKSASRPTTRRRANNSINSFEQLTLPSLSDGQDGLQDVEL</sequence>
<dbReference type="SUPFAM" id="SSF57889">
    <property type="entry name" value="Cysteine-rich domain"/>
    <property type="match status" value="1"/>
</dbReference>
<dbReference type="InterPro" id="IPR046349">
    <property type="entry name" value="C1-like_sf"/>
</dbReference>
<dbReference type="EMBL" id="JH159156">
    <property type="protein sequence ID" value="EGZ13199.1"/>
    <property type="molecule type" value="Genomic_DNA"/>
</dbReference>
<organism evidence="2 3">
    <name type="scientific">Phytophthora sojae (strain P6497)</name>
    <name type="common">Soybean stem and root rot agent</name>
    <name type="synonym">Phytophthora megasperma f. sp. glycines</name>
    <dbReference type="NCBI Taxonomy" id="1094619"/>
    <lineage>
        <taxon>Eukaryota</taxon>
        <taxon>Sar</taxon>
        <taxon>Stramenopiles</taxon>
        <taxon>Oomycota</taxon>
        <taxon>Peronosporomycetes</taxon>
        <taxon>Peronosporales</taxon>
        <taxon>Peronosporaceae</taxon>
        <taxon>Phytophthora</taxon>
    </lineage>
</organism>
<dbReference type="GeneID" id="20646909"/>
<dbReference type="RefSeq" id="XP_009530628.1">
    <property type="nucleotide sequence ID" value="XM_009532333.1"/>
</dbReference>
<evidence type="ECO:0000256" key="1">
    <source>
        <dbReference type="SAM" id="MobiDB-lite"/>
    </source>
</evidence>
<evidence type="ECO:0000313" key="2">
    <source>
        <dbReference type="EMBL" id="EGZ13199.1"/>
    </source>
</evidence>
<proteinExistence type="predicted"/>
<reference evidence="2 3" key="1">
    <citation type="journal article" date="2006" name="Science">
        <title>Phytophthora genome sequences uncover evolutionary origins and mechanisms of pathogenesis.</title>
        <authorList>
            <person name="Tyler B.M."/>
            <person name="Tripathy S."/>
            <person name="Zhang X."/>
            <person name="Dehal P."/>
            <person name="Jiang R.H."/>
            <person name="Aerts A."/>
            <person name="Arredondo F.D."/>
            <person name="Baxter L."/>
            <person name="Bensasson D."/>
            <person name="Beynon J.L."/>
            <person name="Chapman J."/>
            <person name="Damasceno C.M."/>
            <person name="Dorrance A.E."/>
            <person name="Dou D."/>
            <person name="Dickerman A.W."/>
            <person name="Dubchak I.L."/>
            <person name="Garbelotto M."/>
            <person name="Gijzen M."/>
            <person name="Gordon S.G."/>
            <person name="Govers F."/>
            <person name="Grunwald N.J."/>
            <person name="Huang W."/>
            <person name="Ivors K.L."/>
            <person name="Jones R.W."/>
            <person name="Kamoun S."/>
            <person name="Krampis K."/>
            <person name="Lamour K.H."/>
            <person name="Lee M.K."/>
            <person name="McDonald W.H."/>
            <person name="Medina M."/>
            <person name="Meijer H.J."/>
            <person name="Nordberg E.K."/>
            <person name="Maclean D.J."/>
            <person name="Ospina-Giraldo M.D."/>
            <person name="Morris P.F."/>
            <person name="Phuntumart V."/>
            <person name="Putnam N.H."/>
            <person name="Rash S."/>
            <person name="Rose J.K."/>
            <person name="Sakihama Y."/>
            <person name="Salamov A.A."/>
            <person name="Savidor A."/>
            <person name="Scheuring C.F."/>
            <person name="Smith B.M."/>
            <person name="Sobral B.W."/>
            <person name="Terry A."/>
            <person name="Torto-Alalibo T.A."/>
            <person name="Win J."/>
            <person name="Xu Z."/>
            <person name="Zhang H."/>
            <person name="Grigoriev I.V."/>
            <person name="Rokhsar D.S."/>
            <person name="Boore J.L."/>
        </authorList>
    </citation>
    <scope>NUCLEOTIDE SEQUENCE [LARGE SCALE GENOMIC DNA]</scope>
    <source>
        <strain evidence="2 3">P6497</strain>
    </source>
</reference>
<dbReference type="Proteomes" id="UP000002640">
    <property type="component" value="Unassembled WGS sequence"/>
</dbReference>
<dbReference type="OMA" id="MRLMAPQ"/>
<feature type="region of interest" description="Disordered" evidence="1">
    <location>
        <begin position="96"/>
        <end position="147"/>
    </location>
</feature>
<feature type="compositionally biased region" description="Pro residues" evidence="1">
    <location>
        <begin position="98"/>
        <end position="110"/>
    </location>
</feature>
<dbReference type="KEGG" id="psoj:PHYSODRAFT_334982"/>
<protein>
    <submittedName>
        <fullName evidence="2">Uncharacterized protein</fullName>
    </submittedName>
</protein>
<accession>G4ZTS5</accession>
<name>G4ZTS5_PHYSP</name>